<evidence type="ECO:0000256" key="1">
    <source>
        <dbReference type="ARBA" id="ARBA00022801"/>
    </source>
</evidence>
<dbReference type="GO" id="GO:0045437">
    <property type="term" value="F:uridine nucleosidase activity"/>
    <property type="evidence" value="ECO:0007669"/>
    <property type="project" value="UniProtKB-ARBA"/>
</dbReference>
<keyword evidence="5" id="KW-1185">Reference proteome</keyword>
<keyword evidence="1 4" id="KW-0378">Hydrolase</keyword>
<dbReference type="RefSeq" id="WP_006569341.1">
    <property type="nucleotide sequence ID" value="NZ_CM001486.1"/>
</dbReference>
<evidence type="ECO:0000313" key="5">
    <source>
        <dbReference type="Proteomes" id="UP000005110"/>
    </source>
</evidence>
<dbReference type="Gene3D" id="3.90.245.10">
    <property type="entry name" value="Ribonucleoside hydrolase-like"/>
    <property type="match status" value="1"/>
</dbReference>
<dbReference type="InterPro" id="IPR015910">
    <property type="entry name" value="I/U_nuclsd_hydro_CS"/>
</dbReference>
<proteinExistence type="predicted"/>
<feature type="domain" description="Inosine/uridine-preferring nucleoside hydrolase" evidence="3">
    <location>
        <begin position="5"/>
        <end position="297"/>
    </location>
</feature>
<accession>I8QWS3</accession>
<dbReference type="NCBIfam" id="NF007761">
    <property type="entry name" value="PRK10443.1"/>
    <property type="match status" value="1"/>
</dbReference>
<dbReference type="GO" id="GO:0006152">
    <property type="term" value="P:purine nucleoside catabolic process"/>
    <property type="evidence" value="ECO:0007669"/>
    <property type="project" value="TreeGrafter"/>
</dbReference>
<evidence type="ECO:0000256" key="2">
    <source>
        <dbReference type="ARBA" id="ARBA00023295"/>
    </source>
</evidence>
<evidence type="ECO:0000259" key="3">
    <source>
        <dbReference type="Pfam" id="PF01156"/>
    </source>
</evidence>
<dbReference type="Proteomes" id="UP000005110">
    <property type="component" value="Chromosome"/>
</dbReference>
<sequence>MRKPVIIDCDPGHDDAIALLLAFANDKLDVKAVTTVAGNQTIEKTFNNALKVLSFAGINTVVSKGAEKPLLRDLITAPEVHGDSGLDGPELPPPNFKPSSKNAVETIMEVINESNEKITIIPTGPLTNIATVLLSNPEIKAKIERIVLMGGSMIGGNWTPAAEFNILVDPEAASIVFNSGVPITMCGLDVTHKAQIYKEEVEEIRNIGNKVAIMVAELLDFYGKFHERFGFKGMPLHDPVAVAYVIDPTIVTTQSFYVEIEIKGEFTNGCTVVDYYYVLKKPKNVEVVLDIDRERFIKMLYDAMRKYN</sequence>
<keyword evidence="2" id="KW-0326">Glycosidase</keyword>
<dbReference type="Pfam" id="PF01156">
    <property type="entry name" value="IU_nuc_hydro"/>
    <property type="match status" value="1"/>
</dbReference>
<protein>
    <submittedName>
        <fullName evidence="4">Inosine-uridine nucleoside N-ribohydrolase</fullName>
    </submittedName>
</protein>
<dbReference type="AlphaFoldDB" id="I8QWS3"/>
<dbReference type="GO" id="GO:0008477">
    <property type="term" value="F:purine nucleosidase activity"/>
    <property type="evidence" value="ECO:0007669"/>
    <property type="project" value="TreeGrafter"/>
</dbReference>
<dbReference type="CDD" id="cd02651">
    <property type="entry name" value="nuc_hydro_IU_UC_XIUA"/>
    <property type="match status" value="1"/>
</dbReference>
<dbReference type="SUPFAM" id="SSF53590">
    <property type="entry name" value="Nucleoside hydrolase"/>
    <property type="match status" value="1"/>
</dbReference>
<reference evidence="4 5" key="1">
    <citation type="submission" date="2012-02" db="EMBL/GenBank/DDBJ databases">
        <title>Improved High-Quality Draft sequence of Thermoanaerobacter siderophilus SR4.</title>
        <authorList>
            <consortium name="US DOE Joint Genome Institute"/>
            <person name="Lucas S."/>
            <person name="Han J."/>
            <person name="Lapidus A."/>
            <person name="Cheng J.-F."/>
            <person name="Goodwin L."/>
            <person name="Pitluck S."/>
            <person name="Peters L."/>
            <person name="Detter J.C."/>
            <person name="Han C."/>
            <person name="Tapia R."/>
            <person name="Land M."/>
            <person name="Hauser L."/>
            <person name="Kyrpides N."/>
            <person name="Ivanova N."/>
            <person name="Pagani I."/>
            <person name="Hemme C."/>
            <person name="Woyke T."/>
        </authorList>
    </citation>
    <scope>NUCLEOTIDE SEQUENCE [LARGE SCALE GENOMIC DNA]</scope>
    <source>
        <strain evidence="4 5">SR4</strain>
    </source>
</reference>
<evidence type="ECO:0000313" key="4">
    <source>
        <dbReference type="EMBL" id="EIV99397.1"/>
    </source>
</evidence>
<dbReference type="PANTHER" id="PTHR12304:SF4">
    <property type="entry name" value="URIDINE NUCLEOSIDASE"/>
    <property type="match status" value="1"/>
</dbReference>
<dbReference type="InterPro" id="IPR036452">
    <property type="entry name" value="Ribo_hydro-like"/>
</dbReference>
<dbReference type="InterPro" id="IPR001910">
    <property type="entry name" value="Inosine/uridine_hydrolase_dom"/>
</dbReference>
<dbReference type="InterPro" id="IPR023186">
    <property type="entry name" value="IUNH"/>
</dbReference>
<dbReference type="PANTHER" id="PTHR12304">
    <property type="entry name" value="INOSINE-URIDINE PREFERRING NUCLEOSIDE HYDROLASE"/>
    <property type="match status" value="1"/>
</dbReference>
<dbReference type="PROSITE" id="PS01247">
    <property type="entry name" value="IUNH"/>
    <property type="match status" value="1"/>
</dbReference>
<dbReference type="PATRIC" id="fig|880478.3.peg.975"/>
<dbReference type="GO" id="GO:0005829">
    <property type="term" value="C:cytosol"/>
    <property type="evidence" value="ECO:0007669"/>
    <property type="project" value="TreeGrafter"/>
</dbReference>
<gene>
    <name evidence="4" type="ORF">ThesiDRAFT1_0372</name>
</gene>
<dbReference type="HOGENOM" id="CLU_036838_2_0_9"/>
<organism evidence="4 5">
    <name type="scientific">Thermoanaerobacter siderophilus SR4</name>
    <dbReference type="NCBI Taxonomy" id="880478"/>
    <lineage>
        <taxon>Bacteria</taxon>
        <taxon>Bacillati</taxon>
        <taxon>Bacillota</taxon>
        <taxon>Clostridia</taxon>
        <taxon>Thermoanaerobacterales</taxon>
        <taxon>Thermoanaerobacteraceae</taxon>
        <taxon>Thermoanaerobacter</taxon>
    </lineage>
</organism>
<name>I8QWS3_9THEO</name>
<dbReference type="EMBL" id="CM001486">
    <property type="protein sequence ID" value="EIV99397.1"/>
    <property type="molecule type" value="Genomic_DNA"/>
</dbReference>